<dbReference type="Proteomes" id="UP001552427">
    <property type="component" value="Unassembled WGS sequence"/>
</dbReference>
<feature type="transmembrane region" description="Helical" evidence="1">
    <location>
        <begin position="6"/>
        <end position="26"/>
    </location>
</feature>
<dbReference type="RefSeq" id="WP_364463504.1">
    <property type="nucleotide sequence ID" value="NZ_JBFARM010000020.1"/>
</dbReference>
<keyword evidence="3" id="KW-1185">Reference proteome</keyword>
<protein>
    <submittedName>
        <fullName evidence="2">Uncharacterized protein</fullName>
    </submittedName>
</protein>
<evidence type="ECO:0000256" key="1">
    <source>
        <dbReference type="SAM" id="Phobius"/>
    </source>
</evidence>
<keyword evidence="1" id="KW-1133">Transmembrane helix</keyword>
<evidence type="ECO:0000313" key="2">
    <source>
        <dbReference type="EMBL" id="MEV4292819.1"/>
    </source>
</evidence>
<comment type="caution">
    <text evidence="2">The sequence shown here is derived from an EMBL/GenBank/DDBJ whole genome shotgun (WGS) entry which is preliminary data.</text>
</comment>
<reference evidence="2 3" key="1">
    <citation type="submission" date="2024-06" db="EMBL/GenBank/DDBJ databases">
        <title>The Natural Products Discovery Center: Release of the First 8490 Sequenced Strains for Exploring Actinobacteria Biosynthetic Diversity.</title>
        <authorList>
            <person name="Kalkreuter E."/>
            <person name="Kautsar S.A."/>
            <person name="Yang D."/>
            <person name="Bader C.D."/>
            <person name="Teijaro C.N."/>
            <person name="Fluegel L."/>
            <person name="Davis C.M."/>
            <person name="Simpson J.R."/>
            <person name="Lauterbach L."/>
            <person name="Steele A.D."/>
            <person name="Gui C."/>
            <person name="Meng S."/>
            <person name="Li G."/>
            <person name="Viehrig K."/>
            <person name="Ye F."/>
            <person name="Su P."/>
            <person name="Kiefer A.F."/>
            <person name="Nichols A."/>
            <person name="Cepeda A.J."/>
            <person name="Yan W."/>
            <person name="Fan B."/>
            <person name="Jiang Y."/>
            <person name="Adhikari A."/>
            <person name="Zheng C.-J."/>
            <person name="Schuster L."/>
            <person name="Cowan T.M."/>
            <person name="Smanski M.J."/>
            <person name="Chevrette M.G."/>
            <person name="De Carvalho L.P.S."/>
            <person name="Shen B."/>
        </authorList>
    </citation>
    <scope>NUCLEOTIDE SEQUENCE [LARGE SCALE GENOMIC DNA]</scope>
    <source>
        <strain evidence="2 3">NPDC049574</strain>
    </source>
</reference>
<accession>A0ABV3HJY1</accession>
<keyword evidence="1" id="KW-0472">Membrane</keyword>
<dbReference type="EMBL" id="JBFARM010000020">
    <property type="protein sequence ID" value="MEV4292819.1"/>
    <property type="molecule type" value="Genomic_DNA"/>
</dbReference>
<organism evidence="2 3">
    <name type="scientific">Nonomuraea bangladeshensis</name>
    <dbReference type="NCBI Taxonomy" id="404385"/>
    <lineage>
        <taxon>Bacteria</taxon>
        <taxon>Bacillati</taxon>
        <taxon>Actinomycetota</taxon>
        <taxon>Actinomycetes</taxon>
        <taxon>Streptosporangiales</taxon>
        <taxon>Streptosporangiaceae</taxon>
        <taxon>Nonomuraea</taxon>
    </lineage>
</organism>
<evidence type="ECO:0000313" key="3">
    <source>
        <dbReference type="Proteomes" id="UP001552427"/>
    </source>
</evidence>
<proteinExistence type="predicted"/>
<keyword evidence="1" id="KW-0812">Transmembrane</keyword>
<name>A0ABV3HJY1_9ACTN</name>
<sequence>MRDTTMTSWILDLGLVAVLIMGNWLIELAAGAAPAARQDGENSWPST</sequence>
<gene>
    <name evidence="2" type="ORF">AB0K40_45555</name>
</gene>